<name>A0A249PHY1_9HYPH</name>
<evidence type="ECO:0000313" key="3">
    <source>
        <dbReference type="Proteomes" id="UP000217211"/>
    </source>
</evidence>
<keyword evidence="3" id="KW-1185">Reference proteome</keyword>
<dbReference type="NCBIfam" id="TIGR02427">
    <property type="entry name" value="protocat_pcaD"/>
    <property type="match status" value="1"/>
</dbReference>
<protein>
    <submittedName>
        <fullName evidence="2">Beta-ketoadipate enol-lactone hydrolase</fullName>
    </submittedName>
</protein>
<dbReference type="GO" id="GO:0042952">
    <property type="term" value="P:beta-ketoadipate pathway"/>
    <property type="evidence" value="ECO:0007669"/>
    <property type="project" value="InterPro"/>
</dbReference>
<dbReference type="PANTHER" id="PTHR43798">
    <property type="entry name" value="MONOACYLGLYCEROL LIPASE"/>
    <property type="match status" value="1"/>
</dbReference>
<dbReference type="InterPro" id="IPR000073">
    <property type="entry name" value="AB_hydrolase_1"/>
</dbReference>
<dbReference type="Pfam" id="PF00561">
    <property type="entry name" value="Abhydrolase_1"/>
    <property type="match status" value="1"/>
</dbReference>
<dbReference type="GO" id="GO:0047570">
    <property type="term" value="F:3-oxoadipate enol-lactonase activity"/>
    <property type="evidence" value="ECO:0007669"/>
    <property type="project" value="InterPro"/>
</dbReference>
<dbReference type="GO" id="GO:0016020">
    <property type="term" value="C:membrane"/>
    <property type="evidence" value="ECO:0007669"/>
    <property type="project" value="TreeGrafter"/>
</dbReference>
<dbReference type="InterPro" id="IPR029058">
    <property type="entry name" value="AB_hydrolase_fold"/>
</dbReference>
<evidence type="ECO:0000313" key="2">
    <source>
        <dbReference type="EMBL" id="ASY65357.1"/>
    </source>
</evidence>
<gene>
    <name evidence="2" type="ORF">SJ05684_b43750</name>
</gene>
<accession>A0A249PHY1</accession>
<dbReference type="Gene3D" id="3.40.50.1820">
    <property type="entry name" value="alpha/beta hydrolase"/>
    <property type="match status" value="1"/>
</dbReference>
<dbReference type="Proteomes" id="UP000217211">
    <property type="component" value="Plasmid pSJ05684b"/>
</dbReference>
<keyword evidence="2" id="KW-0614">Plasmid</keyword>
<dbReference type="EMBL" id="CP023068">
    <property type="protein sequence ID" value="ASY65357.1"/>
    <property type="molecule type" value="Genomic_DNA"/>
</dbReference>
<sequence length="271" mass="29252">MQFARINDNTFHYRLIGGGVTDKPVIVFVNALGTDLRIWRDVVIRLAGAHTILLYDKRGHGLSDIGQVPYSIEELATDLAGLLDQLGVKNAIVCGLSVGGLIAQALYQRRPELVRALVLSNTAHRIGTAEMWDERIAAVEAKGLAAIADGVLERWFTPAFRRPENVAYAGYRNMLVRQPVAGYAGTCAAIRDADYTDAAGKIAVPVLCIAGDQDGSTPPDLVRSTAKLIPGARFEIIRDAGHIPCVEQPEALLTVLRGFLAAAARASRTRQ</sequence>
<evidence type="ECO:0000259" key="1">
    <source>
        <dbReference type="Pfam" id="PF00561"/>
    </source>
</evidence>
<geneLocation type="plasmid" evidence="3">
    <name>psj05684b</name>
</geneLocation>
<proteinExistence type="predicted"/>
<feature type="domain" description="AB hydrolase-1" evidence="1">
    <location>
        <begin position="24"/>
        <end position="248"/>
    </location>
</feature>
<dbReference type="InterPro" id="IPR026968">
    <property type="entry name" value="PcaD/CatD"/>
</dbReference>
<dbReference type="RefSeq" id="WP_095694313.1">
    <property type="nucleotide sequence ID" value="NZ_CP023068.1"/>
</dbReference>
<reference evidence="2 3" key="1">
    <citation type="submission" date="2017-08" db="EMBL/GenBank/DDBJ databases">
        <title>Multipartite genome sequences of Sinorhizobium species nodulating soybeans.</title>
        <authorList>
            <person name="Tian C.F."/>
        </authorList>
    </citation>
    <scope>NUCLEOTIDE SEQUENCE [LARGE SCALE GENOMIC DNA]</scope>
    <source>
        <strain evidence="2 3">CCBAU 05684</strain>
        <plasmid evidence="3">psj05684b</plasmid>
    </source>
</reference>
<dbReference type="SUPFAM" id="SSF53474">
    <property type="entry name" value="alpha/beta-Hydrolases"/>
    <property type="match status" value="1"/>
</dbReference>
<organism evidence="2 3">
    <name type="scientific">Sinorhizobium sojae CCBAU 05684</name>
    <dbReference type="NCBI Taxonomy" id="716928"/>
    <lineage>
        <taxon>Bacteria</taxon>
        <taxon>Pseudomonadati</taxon>
        <taxon>Pseudomonadota</taxon>
        <taxon>Alphaproteobacteria</taxon>
        <taxon>Hyphomicrobiales</taxon>
        <taxon>Rhizobiaceae</taxon>
        <taxon>Sinorhizobium/Ensifer group</taxon>
        <taxon>Sinorhizobium</taxon>
    </lineage>
</organism>
<dbReference type="AlphaFoldDB" id="A0A249PHY1"/>
<keyword evidence="2" id="KW-0378">Hydrolase</keyword>
<dbReference type="InterPro" id="IPR050266">
    <property type="entry name" value="AB_hydrolase_sf"/>
</dbReference>
<dbReference type="PANTHER" id="PTHR43798:SF33">
    <property type="entry name" value="HYDROLASE, PUTATIVE (AFU_ORTHOLOGUE AFUA_2G14860)-RELATED"/>
    <property type="match status" value="1"/>
</dbReference>
<dbReference type="KEGG" id="esj:SJ05684_b43750"/>
<dbReference type="PRINTS" id="PR00111">
    <property type="entry name" value="ABHYDROLASE"/>
</dbReference>